<reference evidence="23" key="1">
    <citation type="submission" date="2021-06" db="EMBL/GenBank/DDBJ databases">
        <title>Candida auris outbreak in lebanese hospital.</title>
        <authorList>
            <person name="Finianos M."/>
        </authorList>
    </citation>
    <scope>NUCLEOTIDE SEQUENCE</scope>
    <source>
        <strain evidence="23">CA7LBN</strain>
    </source>
</reference>
<evidence type="ECO:0000256" key="11">
    <source>
        <dbReference type="ARBA" id="ARBA00022438"/>
    </source>
</evidence>
<comment type="catalytic activity">
    <reaction evidence="1">
        <text>[eIF5A protein]-L-lysine + spermidine = [eIF5A protein]-deoxyhypusine + propane-1,3-diamine</text>
        <dbReference type="Rhea" id="RHEA:33299"/>
        <dbReference type="Rhea" id="RHEA-COMP:10143"/>
        <dbReference type="Rhea" id="RHEA-COMP:10144"/>
        <dbReference type="ChEBI" id="CHEBI:29969"/>
        <dbReference type="ChEBI" id="CHEBI:57484"/>
        <dbReference type="ChEBI" id="CHEBI:57834"/>
        <dbReference type="ChEBI" id="CHEBI:82657"/>
        <dbReference type="EC" id="2.5.1.46"/>
    </reaction>
</comment>
<dbReference type="InterPro" id="IPR029035">
    <property type="entry name" value="DHS-like_NAD/FAD-binding_dom"/>
</dbReference>
<feature type="region of interest" description="Disordered" evidence="21">
    <location>
        <begin position="1264"/>
        <end position="1674"/>
    </location>
</feature>
<evidence type="ECO:0000256" key="7">
    <source>
        <dbReference type="ARBA" id="ARBA00008290"/>
    </source>
</evidence>
<comment type="function">
    <text evidence="4">Catalyzes the NAD-dependent oxidative cleavage of spermidine and the subsequent transfer of the butylamine moiety of spermidine to the epsilon-amino group of a specific lysine residue of the eIF-5A precursor protein to form the intermediate deoxyhypusine residue.</text>
</comment>
<evidence type="ECO:0000256" key="12">
    <source>
        <dbReference type="ARBA" id="ARBA00022670"/>
    </source>
</evidence>
<feature type="compositionally biased region" description="Basic and acidic residues" evidence="21">
    <location>
        <begin position="1572"/>
        <end position="1597"/>
    </location>
</feature>
<evidence type="ECO:0000313" key="23">
    <source>
        <dbReference type="EMBL" id="QWW22478.1"/>
    </source>
</evidence>
<dbReference type="Pfam" id="PF01916">
    <property type="entry name" value="DS"/>
    <property type="match status" value="1"/>
</dbReference>
<dbReference type="GO" id="GO:0034038">
    <property type="term" value="F:deoxyhypusine synthase activity"/>
    <property type="evidence" value="ECO:0007669"/>
    <property type="project" value="UniProtKB-EC"/>
</dbReference>
<keyword evidence="12" id="KW-0645">Protease</keyword>
<keyword evidence="11" id="KW-0031">Aminopeptidase</keyword>
<dbReference type="EMBL" id="CP076749">
    <property type="protein sequence ID" value="QWW22478.1"/>
    <property type="molecule type" value="Genomic_DNA"/>
</dbReference>
<dbReference type="InterPro" id="IPR035979">
    <property type="entry name" value="RBD_domain_sf"/>
</dbReference>
<comment type="similarity">
    <text evidence="8">Belongs to the deoxyhypusine synthase family.</text>
</comment>
<dbReference type="CDD" id="cd05658">
    <property type="entry name" value="M18_DAP"/>
    <property type="match status" value="1"/>
</dbReference>
<keyword evidence="17" id="KW-0520">NAD</keyword>
<evidence type="ECO:0000256" key="21">
    <source>
        <dbReference type="SAM" id="MobiDB-lite"/>
    </source>
</evidence>
<keyword evidence="18" id="KW-0482">Metalloprotease</keyword>
<keyword evidence="13" id="KW-0808">Transferase</keyword>
<evidence type="ECO:0000256" key="19">
    <source>
        <dbReference type="ARBA" id="ARBA00023256"/>
    </source>
</evidence>
<comment type="pathway">
    <text evidence="5">Protein modification; eIF5A hypusination.</text>
</comment>
<feature type="region of interest" description="Disordered" evidence="21">
    <location>
        <begin position="1172"/>
        <end position="1205"/>
    </location>
</feature>
<evidence type="ECO:0000256" key="18">
    <source>
        <dbReference type="ARBA" id="ARBA00023049"/>
    </source>
</evidence>
<accession>A0A8F3AF97</accession>
<feature type="domain" description="RRM" evidence="22">
    <location>
        <begin position="1029"/>
        <end position="1113"/>
    </location>
</feature>
<evidence type="ECO:0000256" key="3">
    <source>
        <dbReference type="ARBA" id="ARBA00001947"/>
    </source>
</evidence>
<protein>
    <recommendedName>
        <fullName evidence="10">Deoxyhypusine synthase</fullName>
        <ecNumber evidence="9">2.5.1.46</ecNumber>
    </recommendedName>
</protein>
<dbReference type="GO" id="GO:0006508">
    <property type="term" value="P:proteolysis"/>
    <property type="evidence" value="ECO:0007669"/>
    <property type="project" value="UniProtKB-KW"/>
</dbReference>
<keyword evidence="15" id="KW-0378">Hydrolase</keyword>
<evidence type="ECO:0000256" key="2">
    <source>
        <dbReference type="ARBA" id="ARBA00001911"/>
    </source>
</evidence>
<evidence type="ECO:0000256" key="6">
    <source>
        <dbReference type="ARBA" id="ARBA00007355"/>
    </source>
</evidence>
<dbReference type="InterPro" id="IPR000504">
    <property type="entry name" value="RRM_dom"/>
</dbReference>
<comment type="similarity">
    <text evidence="7">Belongs to the peptidase M18 family.</text>
</comment>
<dbReference type="Proteomes" id="UP000825438">
    <property type="component" value="Chromosome I"/>
</dbReference>
<dbReference type="NCBIfam" id="TIGR00321">
    <property type="entry name" value="dhys"/>
    <property type="match status" value="1"/>
</dbReference>
<evidence type="ECO:0000259" key="22">
    <source>
        <dbReference type="PROSITE" id="PS50102"/>
    </source>
</evidence>
<dbReference type="InterPro" id="IPR036982">
    <property type="entry name" value="Deoxyhypusine_synthase_sf"/>
</dbReference>
<dbReference type="PRINTS" id="PR00932">
    <property type="entry name" value="AMINO1PTASE"/>
</dbReference>
<dbReference type="Gene3D" id="2.30.250.10">
    <property type="entry name" value="Aminopeptidase i, Domain 2"/>
    <property type="match status" value="1"/>
</dbReference>
<dbReference type="GO" id="GO:0008237">
    <property type="term" value="F:metallopeptidase activity"/>
    <property type="evidence" value="ECO:0007669"/>
    <property type="project" value="UniProtKB-KW"/>
</dbReference>
<feature type="compositionally biased region" description="Low complexity" evidence="21">
    <location>
        <begin position="1663"/>
        <end position="1674"/>
    </location>
</feature>
<dbReference type="Pfam" id="PF05071">
    <property type="entry name" value="NDUFA12"/>
    <property type="match status" value="1"/>
</dbReference>
<evidence type="ECO:0000256" key="10">
    <source>
        <dbReference type="ARBA" id="ARBA00020607"/>
    </source>
</evidence>
<feature type="compositionally biased region" description="Basic residues" evidence="21">
    <location>
        <begin position="1624"/>
        <end position="1643"/>
    </location>
</feature>
<evidence type="ECO:0000256" key="13">
    <source>
        <dbReference type="ARBA" id="ARBA00022679"/>
    </source>
</evidence>
<dbReference type="SUPFAM" id="SSF101821">
    <property type="entry name" value="Aminopeptidase/glucanase lid domain"/>
    <property type="match status" value="1"/>
</dbReference>
<dbReference type="SUPFAM" id="SSF53187">
    <property type="entry name" value="Zn-dependent exopeptidases"/>
    <property type="match status" value="1"/>
</dbReference>
<dbReference type="SUPFAM" id="SSF54928">
    <property type="entry name" value="RNA-binding domain, RBD"/>
    <property type="match status" value="1"/>
</dbReference>
<dbReference type="GO" id="GO:0008270">
    <property type="term" value="F:zinc ion binding"/>
    <property type="evidence" value="ECO:0007669"/>
    <property type="project" value="InterPro"/>
</dbReference>
<dbReference type="GO" id="GO:0003723">
    <property type="term" value="F:RNA binding"/>
    <property type="evidence" value="ECO:0007669"/>
    <property type="project" value="UniProtKB-UniRule"/>
</dbReference>
<dbReference type="Gene3D" id="3.40.630.10">
    <property type="entry name" value="Zn peptidases"/>
    <property type="match status" value="1"/>
</dbReference>
<gene>
    <name evidence="23" type="ORF">CA7LBN_001224</name>
</gene>
<evidence type="ECO:0000256" key="4">
    <source>
        <dbReference type="ARBA" id="ARBA00002823"/>
    </source>
</evidence>
<proteinExistence type="inferred from homology"/>
<dbReference type="Pfam" id="PF02127">
    <property type="entry name" value="Peptidase_M18"/>
    <property type="match status" value="1"/>
</dbReference>
<dbReference type="PANTHER" id="PTHR11703">
    <property type="entry name" value="DEOXYHYPUSINE SYNTHASE"/>
    <property type="match status" value="1"/>
</dbReference>
<evidence type="ECO:0000256" key="14">
    <source>
        <dbReference type="ARBA" id="ARBA00022723"/>
    </source>
</evidence>
<dbReference type="InterPro" id="IPR001948">
    <property type="entry name" value="Peptidase_M18"/>
</dbReference>
<dbReference type="InterPro" id="IPR002773">
    <property type="entry name" value="Deoxyhypusine_synthase"/>
</dbReference>
<evidence type="ECO:0000256" key="15">
    <source>
        <dbReference type="ARBA" id="ARBA00022801"/>
    </source>
</evidence>
<dbReference type="GO" id="GO:0005737">
    <property type="term" value="C:cytoplasm"/>
    <property type="evidence" value="ECO:0007669"/>
    <property type="project" value="UniProtKB-ARBA"/>
</dbReference>
<evidence type="ECO:0000256" key="17">
    <source>
        <dbReference type="ARBA" id="ARBA00023027"/>
    </source>
</evidence>
<feature type="compositionally biased region" description="Basic residues" evidence="21">
    <location>
        <begin position="1469"/>
        <end position="1478"/>
    </location>
</feature>
<feature type="compositionally biased region" description="Basic and acidic residues" evidence="21">
    <location>
        <begin position="1484"/>
        <end position="1535"/>
    </location>
</feature>
<keyword evidence="19" id="KW-0386">Hypusine biosynthesis</keyword>
<dbReference type="Gene3D" id="3.40.910.10">
    <property type="entry name" value="Deoxyhypusine synthase"/>
    <property type="match status" value="1"/>
</dbReference>
<evidence type="ECO:0000256" key="8">
    <source>
        <dbReference type="ARBA" id="ARBA00009892"/>
    </source>
</evidence>
<dbReference type="InterPro" id="IPR023358">
    <property type="entry name" value="Peptidase_M18_dom2"/>
</dbReference>
<dbReference type="GO" id="GO:0045271">
    <property type="term" value="C:respiratory chain complex I"/>
    <property type="evidence" value="ECO:0007669"/>
    <property type="project" value="InterPro"/>
</dbReference>
<feature type="compositionally biased region" description="Basic and acidic residues" evidence="21">
    <location>
        <begin position="1605"/>
        <end position="1621"/>
    </location>
</feature>
<dbReference type="GO" id="GO:0004177">
    <property type="term" value="F:aminopeptidase activity"/>
    <property type="evidence" value="ECO:0007669"/>
    <property type="project" value="UniProtKB-KW"/>
</dbReference>
<keyword evidence="14" id="KW-0479">Metal-binding</keyword>
<dbReference type="EC" id="2.5.1.46" evidence="9"/>
<comment type="cofactor">
    <cofactor evidence="2">
        <name>NAD(+)</name>
        <dbReference type="ChEBI" id="CHEBI:57540"/>
    </cofactor>
</comment>
<evidence type="ECO:0000256" key="16">
    <source>
        <dbReference type="ARBA" id="ARBA00022833"/>
    </source>
</evidence>
<evidence type="ECO:0000256" key="1">
    <source>
        <dbReference type="ARBA" id="ARBA00000952"/>
    </source>
</evidence>
<feature type="region of interest" description="Disordered" evidence="21">
    <location>
        <begin position="1218"/>
        <end position="1239"/>
    </location>
</feature>
<sequence>MSTSIFRTIKNIYASGIKRAAWQIQHHNDTKRGWLVGIDDWGNKYYETDVPEEIHLRTRWVEYNDWDVDISKVEPGWHYWLGYGTNTPPNKLPKDQQASRAYPLEKHKENLTNTPGAFVTYNTAKPKHQSWAPEVRERVGSGKLPNIATDAVLKQSVPIPDDFEKVQGMDFSQDYAYNSRATDLIASMRNMGFQASSVASACDIINEMNSWRGKFKDELPEHERGGEFDDEGRQKATIFMGFTSNLISSGLRETLRYLVQHKKVSAIVASAGGVEEDLIKCLAPTYMGDFALPGKSLRDQGLNRIGNLLVPNDNYCKFEEWIVPVLDKVLQEQEEAMEKLGKDGLNADSAAIWTPSKLIDRLGKEINDESSVLYWAHKNKIPIFCPAITDGSIGDMLFFHTFKASPQQLRLDIVADIRKINSMSMEASRAGMLILGGGLVKHHICNACLMRNGADWAVYINTGQEFDGSDAGARPDEAISWGKIKAEAKSVKVYADVTVVGSEEMTSRTRDAFALLSVTEESSGTRSKVVTKNAKENCEMYARNYVDFTYLNPTVWHVTRHFGEALKKAGFQYLPEKESWAGIEPGKYYTTRSGSSLVAFAIGEDWVPEIGIGAIGSHIDALATSVKPISLKDNKDGYNLLGVAPYAGALSSQWWDRDLGIGGRVLVKIDGKVKYVYVDSTPQPVARISTLAPHFGTPANGPFNKETQTVPIIGYGGSEEEPTENEKKSPLYGKHSLKLLRYVAHRIGYRVEDMLQWDLQLYDVQRGAVGGLDNEFLFAPRIDDRVCSYAAIHALIEAAAAKKISNDSFAIVGLFDNEEVGSGTRQGAQGRLFSSVVERVIASSYYNPGDLDATDQVKVAFANSIILSADVTHLFNPNFPDVYLEHHKPVPNKGMTVALDPNGHMATDSKGLALIEQIAKKNGDELQYFQIRNDSRSGGTIGPYLSVQTGSRTIDLGIPQLSMHSIRAAIGSKDIAYGGSWADDEIDIASISVPIEKYKSHGMSDSQGGFYRSGNYGQSRFSTDQGPPYIVKLLHLPVSCDDAFIDDLFSSRYTRKVKAKIVYDPSSNPLETGVVKKSAFVELESFSDQSKVVNWQDLYYKGNRRVVIEYADYNDFQNCMKFNQEHDRELRRIEREFLANKTRGGFDGRRSSHGAHIPGLGILGELEDLRQPARDSSRFGSAGRRTSFGSGPSHARSPPSRFTSMHTATPKEVEPIHTTHATPQLAPPKPKPNPFGNAKPVDIVAKEHELDKKIVVINPTTVKSLGSDSEESSDNKKKDSNGTPSSSTSKASEPPATTGSNALAPAPIPSSIYGQKQSLADILSSKSDPDITGKNSKLKKSASSTPKPQGKPVILKKKPSTVSSPAHQKELERLSSPEAVALETKNEIHSEPNLGSLKIQDGTMKSVEISRSASKPSEEKQDQVSTESSSDRKNYGEKPDSDLSDEKATRTPSKTSGSSRENSKESGERRRRSSRTKRGSVSESTEKREMEEGRRIREQQHLTERNKSFSSQHRPDFKKHLNEITSVSEDKEKLPHSAFRSRGRGRGGHDFGPRGFSSHRRRSSDGGFKGRMPKELSDGVNEPRTEKSEHNGNENKMLDTSTTTETKEVDGEIKKEEDKIARGSSRRGRGRGRGRGYRGRGNRGGRGSSDRVNGVASSEESKPPAAESRPAASA</sequence>
<evidence type="ECO:0000256" key="9">
    <source>
        <dbReference type="ARBA" id="ARBA00012683"/>
    </source>
</evidence>
<feature type="compositionally biased region" description="Polar residues" evidence="21">
    <location>
        <begin position="1282"/>
        <end position="1301"/>
    </location>
</feature>
<evidence type="ECO:0000256" key="5">
    <source>
        <dbReference type="ARBA" id="ARBA00005041"/>
    </source>
</evidence>
<comment type="cofactor">
    <cofactor evidence="3">
        <name>Zn(2+)</name>
        <dbReference type="ChEBI" id="CHEBI:29105"/>
    </cofactor>
</comment>
<evidence type="ECO:0000256" key="20">
    <source>
        <dbReference type="PROSITE-ProRule" id="PRU00176"/>
    </source>
</evidence>
<dbReference type="PANTHER" id="PTHR11703:SF0">
    <property type="entry name" value="DEOXYHYPUSINE SYNTHASE"/>
    <property type="match status" value="1"/>
</dbReference>
<keyword evidence="20" id="KW-0694">RNA-binding</keyword>
<organism evidence="23">
    <name type="scientific">Candidozyma auris</name>
    <name type="common">Yeast</name>
    <name type="synonym">Candida auris</name>
    <dbReference type="NCBI Taxonomy" id="498019"/>
    <lineage>
        <taxon>Eukaryota</taxon>
        <taxon>Fungi</taxon>
        <taxon>Dikarya</taxon>
        <taxon>Ascomycota</taxon>
        <taxon>Saccharomycotina</taxon>
        <taxon>Pichiomycetes</taxon>
        <taxon>Metschnikowiaceae</taxon>
        <taxon>Candidozyma</taxon>
    </lineage>
</organism>
<dbReference type="PROSITE" id="PS50102">
    <property type="entry name" value="RRM"/>
    <property type="match status" value="1"/>
</dbReference>
<feature type="compositionally biased region" description="Basic and acidic residues" evidence="21">
    <location>
        <begin position="1429"/>
        <end position="1449"/>
    </location>
</feature>
<dbReference type="FunFam" id="3.40.910.10:FF:000003">
    <property type="entry name" value="Deoxyhypusine synthase"/>
    <property type="match status" value="1"/>
</dbReference>
<dbReference type="InterPro" id="IPR007763">
    <property type="entry name" value="NDUFA12"/>
</dbReference>
<comment type="similarity">
    <text evidence="6">Belongs to the complex I NDUFA12 subunit family.</text>
</comment>
<name>A0A8F3AF97_CANAR</name>
<dbReference type="SUPFAM" id="SSF52467">
    <property type="entry name" value="DHS-like NAD/FAD-binding domain"/>
    <property type="match status" value="1"/>
</dbReference>
<keyword evidence="16" id="KW-0862">Zinc</keyword>